<dbReference type="Proteomes" id="UP000219689">
    <property type="component" value="Unassembled WGS sequence"/>
</dbReference>
<proteinExistence type="predicted"/>
<feature type="transmembrane region" description="Helical" evidence="1">
    <location>
        <begin position="73"/>
        <end position="94"/>
    </location>
</feature>
<dbReference type="Pfam" id="PF24365">
    <property type="entry name" value="DUF7521"/>
    <property type="match status" value="1"/>
</dbReference>
<dbReference type="EMBL" id="NXNI01000001">
    <property type="protein sequence ID" value="PCR91960.1"/>
    <property type="molecule type" value="Genomic_DNA"/>
</dbReference>
<evidence type="ECO:0000313" key="3">
    <source>
        <dbReference type="Proteomes" id="UP000219689"/>
    </source>
</evidence>
<comment type="caution">
    <text evidence="2">The sequence shown here is derived from an EMBL/GenBank/DDBJ whole genome shotgun (WGS) entry which is preliminary data.</text>
</comment>
<dbReference type="RefSeq" id="WP_097380892.1">
    <property type="nucleotide sequence ID" value="NZ_NXNI01000001.1"/>
</dbReference>
<feature type="transmembrane region" description="Helical" evidence="1">
    <location>
        <begin position="6"/>
        <end position="26"/>
    </location>
</feature>
<gene>
    <name evidence="2" type="ORF">CP557_16390</name>
</gene>
<protein>
    <submittedName>
        <fullName evidence="2">Uncharacterized protein</fullName>
    </submittedName>
</protein>
<sequence length="108" mass="10815">MNDYTLFIATANTATVLTGGAVALLAYRAFRRTGATALRAVAVGFGVIVAGSLLGGGVHLFGGSLGVGNPVGLGVAIQSGATALGFGILLYSLYAETANMTVRHELSL</sequence>
<reference evidence="2 3" key="1">
    <citation type="submission" date="2017-09" db="EMBL/GenBank/DDBJ databases">
        <title>Genome sequences of Natrinema ejinorence JCM 13890T.</title>
        <authorList>
            <person name="Roh S.W."/>
            <person name="Kim Y.B."/>
            <person name="Kim J.Y."/>
        </authorList>
    </citation>
    <scope>NUCLEOTIDE SEQUENCE [LARGE SCALE GENOMIC DNA]</scope>
    <source>
        <strain evidence="2 3">JCM 13890</strain>
    </source>
</reference>
<dbReference type="InterPro" id="IPR055943">
    <property type="entry name" value="DUF7521"/>
</dbReference>
<keyword evidence="3" id="KW-1185">Reference proteome</keyword>
<keyword evidence="1" id="KW-0472">Membrane</keyword>
<accession>A0A2A5QYP0</accession>
<feature type="transmembrane region" description="Helical" evidence="1">
    <location>
        <begin position="38"/>
        <end position="61"/>
    </location>
</feature>
<dbReference type="AlphaFoldDB" id="A0A2A5QYP0"/>
<organism evidence="2 3">
    <name type="scientific">Natrinema ejinorense</name>
    <dbReference type="NCBI Taxonomy" id="373386"/>
    <lineage>
        <taxon>Archaea</taxon>
        <taxon>Methanobacteriati</taxon>
        <taxon>Methanobacteriota</taxon>
        <taxon>Stenosarchaea group</taxon>
        <taxon>Halobacteria</taxon>
        <taxon>Halobacteriales</taxon>
        <taxon>Natrialbaceae</taxon>
        <taxon>Natrinema</taxon>
    </lineage>
</organism>
<evidence type="ECO:0000313" key="2">
    <source>
        <dbReference type="EMBL" id="PCR91960.1"/>
    </source>
</evidence>
<keyword evidence="1" id="KW-1133">Transmembrane helix</keyword>
<dbReference type="OrthoDB" id="170398at2157"/>
<name>A0A2A5QYP0_9EURY</name>
<evidence type="ECO:0000256" key="1">
    <source>
        <dbReference type="SAM" id="Phobius"/>
    </source>
</evidence>
<keyword evidence="1" id="KW-0812">Transmembrane</keyword>